<accession>A0ABN9MGJ7</accession>
<evidence type="ECO:0000313" key="1">
    <source>
        <dbReference type="EMBL" id="CAJ0965901.1"/>
    </source>
</evidence>
<proteinExistence type="predicted"/>
<reference evidence="1" key="1">
    <citation type="submission" date="2023-07" db="EMBL/GenBank/DDBJ databases">
        <authorList>
            <person name="Stuckert A."/>
        </authorList>
    </citation>
    <scope>NUCLEOTIDE SEQUENCE</scope>
</reference>
<feature type="non-terminal residue" evidence="1">
    <location>
        <position position="277"/>
    </location>
</feature>
<protein>
    <submittedName>
        <fullName evidence="1">Uncharacterized protein</fullName>
    </submittedName>
</protein>
<sequence>MTAGPGPVEALLCGTAIVHFLSPHPPARLIYYMDMLLFLHVGPIKTAQFHKQKRGSTVAQWIALQPCSAGVLGSNPTKANISKEFNMKVVVATCTCLFLVRLAVFQKSNSCYIRANISACQNFKSLTFSRSIKGMQKHSSRILISNHHFKTLNRRCSDTDNDPDRCSVAVWSLESCHTDRSPATNDAGNQGKHRVTKRRAALSNPMFTLVTMLKVKKNKHYILTYRCLSSSAALCFSALLLYCLGAGKQSGDVTALLSGSQTVQEESRAQRWRTDSG</sequence>
<name>A0ABN9MGJ7_9NEOB</name>
<dbReference type="Proteomes" id="UP001176940">
    <property type="component" value="Unassembled WGS sequence"/>
</dbReference>
<keyword evidence="2" id="KW-1185">Reference proteome</keyword>
<evidence type="ECO:0000313" key="2">
    <source>
        <dbReference type="Proteomes" id="UP001176940"/>
    </source>
</evidence>
<gene>
    <name evidence="1" type="ORF">RIMI_LOCUS20747625</name>
</gene>
<organism evidence="1 2">
    <name type="scientific">Ranitomeya imitator</name>
    <name type="common">mimic poison frog</name>
    <dbReference type="NCBI Taxonomy" id="111125"/>
    <lineage>
        <taxon>Eukaryota</taxon>
        <taxon>Metazoa</taxon>
        <taxon>Chordata</taxon>
        <taxon>Craniata</taxon>
        <taxon>Vertebrata</taxon>
        <taxon>Euteleostomi</taxon>
        <taxon>Amphibia</taxon>
        <taxon>Batrachia</taxon>
        <taxon>Anura</taxon>
        <taxon>Neobatrachia</taxon>
        <taxon>Hyloidea</taxon>
        <taxon>Dendrobatidae</taxon>
        <taxon>Dendrobatinae</taxon>
        <taxon>Ranitomeya</taxon>
    </lineage>
</organism>
<comment type="caution">
    <text evidence="1">The sequence shown here is derived from an EMBL/GenBank/DDBJ whole genome shotgun (WGS) entry which is preliminary data.</text>
</comment>
<dbReference type="EMBL" id="CAUEEQ010070498">
    <property type="protein sequence ID" value="CAJ0965901.1"/>
    <property type="molecule type" value="Genomic_DNA"/>
</dbReference>